<reference evidence="6 7" key="1">
    <citation type="journal article" date="2013" name="Genome Announc.">
        <title>Draft genome sequences for three mercury-methylating, sulfate-reducing bacteria.</title>
        <authorList>
            <person name="Brown S.D."/>
            <person name="Hurt R.A.Jr."/>
            <person name="Gilmour C.C."/>
            <person name="Elias D.A."/>
        </authorList>
    </citation>
    <scope>NUCLEOTIDE SEQUENCE [LARGE SCALE GENOMIC DNA]</scope>
    <source>
        <strain evidence="6 7">DSM 2059</strain>
    </source>
</reference>
<dbReference type="Pfam" id="PF00132">
    <property type="entry name" value="Hexapep"/>
    <property type="match status" value="1"/>
</dbReference>
<keyword evidence="7" id="KW-1185">Reference proteome</keyword>
<keyword evidence="2 6" id="KW-0808">Transferase</keyword>
<dbReference type="eggNOG" id="COG0110">
    <property type="taxonomic scope" value="Bacteria"/>
</dbReference>
<gene>
    <name evidence="6" type="ORF">dsmv_3791</name>
</gene>
<name>S7VJT3_DESML</name>
<accession>S7VJT3</accession>
<dbReference type="Gene3D" id="2.160.10.10">
    <property type="entry name" value="Hexapeptide repeat proteins"/>
    <property type="match status" value="1"/>
</dbReference>
<keyword evidence="3" id="KW-0677">Repeat</keyword>
<proteinExistence type="inferred from homology"/>
<dbReference type="EMBL" id="ATHJ01000020">
    <property type="protein sequence ID" value="EPR44818.1"/>
    <property type="molecule type" value="Genomic_DNA"/>
</dbReference>
<dbReference type="CDD" id="cd04647">
    <property type="entry name" value="LbH_MAT_like"/>
    <property type="match status" value="1"/>
</dbReference>
<evidence type="ECO:0000256" key="2">
    <source>
        <dbReference type="ARBA" id="ARBA00022679"/>
    </source>
</evidence>
<evidence type="ECO:0000256" key="3">
    <source>
        <dbReference type="ARBA" id="ARBA00022737"/>
    </source>
</evidence>
<organism evidence="6 7">
    <name type="scientific">Desulfococcus multivorans DSM 2059</name>
    <dbReference type="NCBI Taxonomy" id="1121405"/>
    <lineage>
        <taxon>Bacteria</taxon>
        <taxon>Pseudomonadati</taxon>
        <taxon>Thermodesulfobacteriota</taxon>
        <taxon>Desulfobacteria</taxon>
        <taxon>Desulfobacterales</taxon>
        <taxon>Desulfococcaceae</taxon>
        <taxon>Desulfococcus</taxon>
    </lineage>
</organism>
<keyword evidence="4" id="KW-0012">Acyltransferase</keyword>
<protein>
    <submittedName>
        <fullName evidence="6">Transferase hexapeptide repeat containing protein</fullName>
    </submittedName>
</protein>
<dbReference type="STRING" id="897.B2D07_16860"/>
<dbReference type="PANTHER" id="PTHR43300">
    <property type="entry name" value="ACETYLTRANSFERASE"/>
    <property type="match status" value="1"/>
</dbReference>
<dbReference type="PROSITE" id="PS00101">
    <property type="entry name" value="HEXAPEP_TRANSFERASES"/>
    <property type="match status" value="1"/>
</dbReference>
<evidence type="ECO:0000256" key="1">
    <source>
        <dbReference type="ARBA" id="ARBA00007274"/>
    </source>
</evidence>
<dbReference type="OrthoDB" id="9782091at2"/>
<dbReference type="SUPFAM" id="SSF51161">
    <property type="entry name" value="Trimeric LpxA-like enzymes"/>
    <property type="match status" value="1"/>
</dbReference>
<dbReference type="PATRIC" id="fig|1121405.3.peg.277"/>
<evidence type="ECO:0000256" key="5">
    <source>
        <dbReference type="SAM" id="MobiDB-lite"/>
    </source>
</evidence>
<dbReference type="InterPro" id="IPR018357">
    <property type="entry name" value="Hexapep_transf_CS"/>
</dbReference>
<dbReference type="InterPro" id="IPR050179">
    <property type="entry name" value="Trans_hexapeptide_repeat"/>
</dbReference>
<dbReference type="Proteomes" id="UP000014977">
    <property type="component" value="Unassembled WGS sequence"/>
</dbReference>
<dbReference type="InterPro" id="IPR011004">
    <property type="entry name" value="Trimer_LpxA-like_sf"/>
</dbReference>
<evidence type="ECO:0000313" key="6">
    <source>
        <dbReference type="EMBL" id="EPR44818.1"/>
    </source>
</evidence>
<sequence>MGGGAGKGTSEKQIAPQASQIPAPLNREDDQRDPRNLGTAAADRFADWQYPVIEDGKPTKYNWVVQHKDNLRLGYKTDIGAFTYINAKYGVTIEDHVQIGSHCAVYSVSTIDNKTGPVVLKRNCRIGTHSTIMPGVTVGENAVVGGHSFVNRNVGEGAVVVGVPAKGRW</sequence>
<dbReference type="InterPro" id="IPR001451">
    <property type="entry name" value="Hexapep"/>
</dbReference>
<evidence type="ECO:0000256" key="4">
    <source>
        <dbReference type="ARBA" id="ARBA00023315"/>
    </source>
</evidence>
<dbReference type="AlphaFoldDB" id="S7VJT3"/>
<evidence type="ECO:0000313" key="7">
    <source>
        <dbReference type="Proteomes" id="UP000014977"/>
    </source>
</evidence>
<comment type="similarity">
    <text evidence="1">Belongs to the transferase hexapeptide repeat family.</text>
</comment>
<feature type="compositionally biased region" description="Basic and acidic residues" evidence="5">
    <location>
        <begin position="26"/>
        <end position="35"/>
    </location>
</feature>
<comment type="caution">
    <text evidence="6">The sequence shown here is derived from an EMBL/GenBank/DDBJ whole genome shotgun (WGS) entry which is preliminary data.</text>
</comment>
<feature type="region of interest" description="Disordered" evidence="5">
    <location>
        <begin position="1"/>
        <end position="36"/>
    </location>
</feature>
<dbReference type="GO" id="GO:0016746">
    <property type="term" value="F:acyltransferase activity"/>
    <property type="evidence" value="ECO:0007669"/>
    <property type="project" value="UniProtKB-KW"/>
</dbReference>